<keyword evidence="2" id="KW-0963">Cytoplasm</keyword>
<organism evidence="9">
    <name type="scientific">Dendroctonus ponderosae</name>
    <name type="common">Mountain pine beetle</name>
    <dbReference type="NCBI Taxonomy" id="77166"/>
    <lineage>
        <taxon>Eukaryota</taxon>
        <taxon>Metazoa</taxon>
        <taxon>Ecdysozoa</taxon>
        <taxon>Arthropoda</taxon>
        <taxon>Hexapoda</taxon>
        <taxon>Insecta</taxon>
        <taxon>Pterygota</taxon>
        <taxon>Neoptera</taxon>
        <taxon>Endopterygota</taxon>
        <taxon>Coleoptera</taxon>
        <taxon>Polyphaga</taxon>
        <taxon>Cucujiformia</taxon>
        <taxon>Curculionidae</taxon>
        <taxon>Scolytinae</taxon>
        <taxon>Dendroctonus</taxon>
    </lineage>
</organism>
<proteinExistence type="predicted"/>
<name>N6TK39_DENPD</name>
<evidence type="ECO:0000256" key="5">
    <source>
        <dbReference type="ARBA" id="ARBA00023054"/>
    </source>
</evidence>
<dbReference type="AlphaFoldDB" id="N6TK39"/>
<dbReference type="GO" id="GO:0007274">
    <property type="term" value="P:neuromuscular synaptic transmission"/>
    <property type="evidence" value="ECO:0007669"/>
    <property type="project" value="TreeGrafter"/>
</dbReference>
<comment type="subcellular location">
    <subcellularLocation>
        <location evidence="1">Cytoplasm</location>
        <location evidence="1">Cytoskeleton</location>
    </subcellularLocation>
    <subcellularLocation>
        <location evidence="8">Presynapse</location>
    </subcellularLocation>
</comment>
<dbReference type="PANTHER" id="PTHR18861:SF0">
    <property type="entry name" value="BRUCHPILOT, ISOFORM J"/>
    <property type="match status" value="1"/>
</dbReference>
<dbReference type="GO" id="GO:0030424">
    <property type="term" value="C:axon"/>
    <property type="evidence" value="ECO:0007669"/>
    <property type="project" value="UniProtKB-SubCell"/>
</dbReference>
<evidence type="ECO:0000256" key="2">
    <source>
        <dbReference type="ARBA" id="ARBA00022490"/>
    </source>
</evidence>
<evidence type="ECO:0000256" key="3">
    <source>
        <dbReference type="ARBA" id="ARBA00022553"/>
    </source>
</evidence>
<dbReference type="OMA" id="TPVARWR"/>
<keyword evidence="7" id="KW-0966">Cell projection</keyword>
<feature type="non-terminal residue" evidence="9">
    <location>
        <position position="1"/>
    </location>
</feature>
<dbReference type="PANTHER" id="PTHR18861">
    <property type="entry name" value="ELKS/RAB6-INTERACTING/CAST PROTEIN"/>
    <property type="match status" value="1"/>
</dbReference>
<accession>N6TK39</accession>
<keyword evidence="5" id="KW-0175">Coiled coil</keyword>
<dbReference type="EMBL" id="KB740923">
    <property type="protein sequence ID" value="ENN78273.1"/>
    <property type="molecule type" value="Genomic_DNA"/>
</dbReference>
<dbReference type="GO" id="GO:0048788">
    <property type="term" value="C:cytoskeleton of presynaptic active zone"/>
    <property type="evidence" value="ECO:0007669"/>
    <property type="project" value="TreeGrafter"/>
</dbReference>
<dbReference type="InterPro" id="IPR019323">
    <property type="entry name" value="ELKS/CAST"/>
</dbReference>
<sequence>MTPPFSSFLNNHLRDGKCGTRNKILGDVSVTVGGGKAARPVTVLVLQELQAANETLRTLQSQLELVPSPSSSTIKVLLDTKDARIATLEREVRLLEHEIDRLAPPSLMEPPRRQTVTSCKDTPVARWRAQFYHLTLDEFRVEIQRRDQEILAMGAKMKTLEEQHQDYQRHIAVLKESLCAKEEHYNMLQADVEEMRARLDEKNRMIEKKQLQHQQDRARAGAEISEMREHMDIKDRKINVLQRKRRAESFDETTRSFALTAKIPKFSAPLSVCIS</sequence>
<dbReference type="GO" id="GO:0098882">
    <property type="term" value="F:structural constituent of presynaptic active zone"/>
    <property type="evidence" value="ECO:0007669"/>
    <property type="project" value="TreeGrafter"/>
</dbReference>
<dbReference type="Pfam" id="PF10174">
    <property type="entry name" value="Cast"/>
    <property type="match status" value="1"/>
</dbReference>
<keyword evidence="3" id="KW-0597">Phosphoprotein</keyword>
<gene>
    <name evidence="9" type="ORF">YQE_05424</name>
</gene>
<evidence type="ECO:0000313" key="9">
    <source>
        <dbReference type="EMBL" id="ENN78273.1"/>
    </source>
</evidence>
<evidence type="ECO:0000256" key="8">
    <source>
        <dbReference type="ARBA" id="ARBA00034106"/>
    </source>
</evidence>
<keyword evidence="6" id="KW-0206">Cytoskeleton</keyword>
<evidence type="ECO:0000256" key="7">
    <source>
        <dbReference type="ARBA" id="ARBA00023273"/>
    </source>
</evidence>
<evidence type="ECO:0000256" key="6">
    <source>
        <dbReference type="ARBA" id="ARBA00023212"/>
    </source>
</evidence>
<keyword evidence="4" id="KW-0770">Synapse</keyword>
<evidence type="ECO:0000256" key="4">
    <source>
        <dbReference type="ARBA" id="ARBA00023018"/>
    </source>
</evidence>
<evidence type="ECO:0000256" key="1">
    <source>
        <dbReference type="ARBA" id="ARBA00004245"/>
    </source>
</evidence>
<dbReference type="GO" id="GO:0048167">
    <property type="term" value="P:regulation of synaptic plasticity"/>
    <property type="evidence" value="ECO:0007669"/>
    <property type="project" value="TreeGrafter"/>
</dbReference>
<reference evidence="9" key="1">
    <citation type="journal article" date="2013" name="Genome Biol.">
        <title>Draft genome of the mountain pine beetle, Dendroctonus ponderosae Hopkins, a major forest pest.</title>
        <authorList>
            <person name="Keeling C.I."/>
            <person name="Yuen M.M."/>
            <person name="Liao N.Y."/>
            <person name="Docking T.R."/>
            <person name="Chan S.K."/>
            <person name="Taylor G.A."/>
            <person name="Palmquist D.L."/>
            <person name="Jackman S.D."/>
            <person name="Nguyen A."/>
            <person name="Li M."/>
            <person name="Henderson H."/>
            <person name="Janes J.K."/>
            <person name="Zhao Y."/>
            <person name="Pandoh P."/>
            <person name="Moore R."/>
            <person name="Sperling F.A."/>
            <person name="Huber D.P."/>
            <person name="Birol I."/>
            <person name="Jones S.J."/>
            <person name="Bohlmann J."/>
        </authorList>
    </citation>
    <scope>NUCLEOTIDE SEQUENCE</scope>
</reference>
<protein>
    <submittedName>
        <fullName evidence="9">Uncharacterized protein</fullName>
    </submittedName>
</protein>
<dbReference type="HOGENOM" id="CLU_1012882_0_0_1"/>
<dbReference type="OrthoDB" id="2019763at2759"/>